<dbReference type="Proteomes" id="UP001321760">
    <property type="component" value="Unassembled WGS sequence"/>
</dbReference>
<evidence type="ECO:0000259" key="2">
    <source>
        <dbReference type="PROSITE" id="PS50102"/>
    </source>
</evidence>
<organism evidence="3 4">
    <name type="scientific">Podospora aff. communis PSN243</name>
    <dbReference type="NCBI Taxonomy" id="3040156"/>
    <lineage>
        <taxon>Eukaryota</taxon>
        <taxon>Fungi</taxon>
        <taxon>Dikarya</taxon>
        <taxon>Ascomycota</taxon>
        <taxon>Pezizomycotina</taxon>
        <taxon>Sordariomycetes</taxon>
        <taxon>Sordariomycetidae</taxon>
        <taxon>Sordariales</taxon>
        <taxon>Podosporaceae</taxon>
        <taxon>Podospora</taxon>
    </lineage>
</organism>
<dbReference type="InterPro" id="IPR000504">
    <property type="entry name" value="RRM_dom"/>
</dbReference>
<evidence type="ECO:0000313" key="3">
    <source>
        <dbReference type="EMBL" id="KAK4442312.1"/>
    </source>
</evidence>
<dbReference type="InterPro" id="IPR035979">
    <property type="entry name" value="RBD_domain_sf"/>
</dbReference>
<dbReference type="PROSITE" id="PS50102">
    <property type="entry name" value="RRM"/>
    <property type="match status" value="1"/>
</dbReference>
<evidence type="ECO:0000313" key="4">
    <source>
        <dbReference type="Proteomes" id="UP001321760"/>
    </source>
</evidence>
<name>A0AAV9G4G1_9PEZI</name>
<protein>
    <recommendedName>
        <fullName evidence="2">RRM domain-containing protein</fullName>
    </recommendedName>
</protein>
<reference evidence="3" key="2">
    <citation type="submission" date="2023-05" db="EMBL/GenBank/DDBJ databases">
        <authorList>
            <consortium name="Lawrence Berkeley National Laboratory"/>
            <person name="Steindorff A."/>
            <person name="Hensen N."/>
            <person name="Bonometti L."/>
            <person name="Westerberg I."/>
            <person name="Brannstrom I.O."/>
            <person name="Guillou S."/>
            <person name="Cros-Aarteil S."/>
            <person name="Calhoun S."/>
            <person name="Haridas S."/>
            <person name="Kuo A."/>
            <person name="Mondo S."/>
            <person name="Pangilinan J."/>
            <person name="Riley R."/>
            <person name="Labutti K."/>
            <person name="Andreopoulos B."/>
            <person name="Lipzen A."/>
            <person name="Chen C."/>
            <person name="Yanf M."/>
            <person name="Daum C."/>
            <person name="Ng V."/>
            <person name="Clum A."/>
            <person name="Ohm R."/>
            <person name="Martin F."/>
            <person name="Silar P."/>
            <person name="Natvig D."/>
            <person name="Lalanne C."/>
            <person name="Gautier V."/>
            <person name="Ament-Velasquez S.L."/>
            <person name="Kruys A."/>
            <person name="Hutchinson M.I."/>
            <person name="Powell A.J."/>
            <person name="Barry K."/>
            <person name="Miller A.N."/>
            <person name="Grigoriev I.V."/>
            <person name="Debuchy R."/>
            <person name="Gladieux P."/>
            <person name="Thoren M.H."/>
            <person name="Johannesson H."/>
        </authorList>
    </citation>
    <scope>NUCLEOTIDE SEQUENCE</scope>
    <source>
        <strain evidence="3">PSN243</strain>
    </source>
</reference>
<accession>A0AAV9G4G1</accession>
<reference evidence="3" key="1">
    <citation type="journal article" date="2023" name="Mol. Phylogenet. Evol.">
        <title>Genome-scale phylogeny and comparative genomics of the fungal order Sordariales.</title>
        <authorList>
            <person name="Hensen N."/>
            <person name="Bonometti L."/>
            <person name="Westerberg I."/>
            <person name="Brannstrom I.O."/>
            <person name="Guillou S."/>
            <person name="Cros-Aarteil S."/>
            <person name="Calhoun S."/>
            <person name="Haridas S."/>
            <person name="Kuo A."/>
            <person name="Mondo S."/>
            <person name="Pangilinan J."/>
            <person name="Riley R."/>
            <person name="LaButti K."/>
            <person name="Andreopoulos B."/>
            <person name="Lipzen A."/>
            <person name="Chen C."/>
            <person name="Yan M."/>
            <person name="Daum C."/>
            <person name="Ng V."/>
            <person name="Clum A."/>
            <person name="Steindorff A."/>
            <person name="Ohm R.A."/>
            <person name="Martin F."/>
            <person name="Silar P."/>
            <person name="Natvig D.O."/>
            <person name="Lalanne C."/>
            <person name="Gautier V."/>
            <person name="Ament-Velasquez S.L."/>
            <person name="Kruys A."/>
            <person name="Hutchinson M.I."/>
            <person name="Powell A.J."/>
            <person name="Barry K."/>
            <person name="Miller A.N."/>
            <person name="Grigoriev I.V."/>
            <person name="Debuchy R."/>
            <person name="Gladieux P."/>
            <person name="Hiltunen Thoren M."/>
            <person name="Johannesson H."/>
        </authorList>
    </citation>
    <scope>NUCLEOTIDE SEQUENCE</scope>
    <source>
        <strain evidence="3">PSN243</strain>
    </source>
</reference>
<dbReference type="SUPFAM" id="SSF54928">
    <property type="entry name" value="RNA-binding domain, RBD"/>
    <property type="match status" value="1"/>
</dbReference>
<dbReference type="CDD" id="cd00590">
    <property type="entry name" value="RRM_SF"/>
    <property type="match status" value="1"/>
</dbReference>
<dbReference type="Pfam" id="PF00076">
    <property type="entry name" value="RRM_1"/>
    <property type="match status" value="1"/>
</dbReference>
<comment type="caution">
    <text evidence="3">The sequence shown here is derived from an EMBL/GenBank/DDBJ whole genome shotgun (WGS) entry which is preliminary data.</text>
</comment>
<dbReference type="InterPro" id="IPR012677">
    <property type="entry name" value="Nucleotide-bd_a/b_plait_sf"/>
</dbReference>
<gene>
    <name evidence="3" type="ORF">QBC34DRAFT_444287</name>
</gene>
<evidence type="ECO:0000256" key="1">
    <source>
        <dbReference type="PROSITE-ProRule" id="PRU00176"/>
    </source>
</evidence>
<keyword evidence="4" id="KW-1185">Reference proteome</keyword>
<proteinExistence type="predicted"/>
<keyword evidence="1" id="KW-0694">RNA-binding</keyword>
<dbReference type="AlphaFoldDB" id="A0AAV9G4G1"/>
<dbReference type="Gene3D" id="3.30.70.330">
    <property type="match status" value="1"/>
</dbReference>
<dbReference type="EMBL" id="MU866021">
    <property type="protein sequence ID" value="KAK4442312.1"/>
    <property type="molecule type" value="Genomic_DNA"/>
</dbReference>
<dbReference type="GO" id="GO:0003723">
    <property type="term" value="F:RNA binding"/>
    <property type="evidence" value="ECO:0007669"/>
    <property type="project" value="UniProtKB-UniRule"/>
</dbReference>
<feature type="domain" description="RRM" evidence="2">
    <location>
        <begin position="47"/>
        <end position="126"/>
    </location>
</feature>
<sequence length="162" mass="18114">MSVMLRGRYPTVISSGSATPFTPDMDLLQSRCSYRPASFHVPQYQPVSVFVANISKEVTRDGLGRAFSIYGVVLNAQVTLVSGSGLSSGVVTFLHRTAAERAAVDTKYIRHESADPDHVVVRTWRRMMGYDRALTRFGYTAMAVSNVMMPSERYWRPHDVSF</sequence>